<keyword evidence="2" id="KW-1185">Reference proteome</keyword>
<accession>A0A0L0C4W1</accession>
<dbReference type="Proteomes" id="UP000037069">
    <property type="component" value="Unassembled WGS sequence"/>
</dbReference>
<organism evidence="1 2">
    <name type="scientific">Lucilia cuprina</name>
    <name type="common">Green bottle fly</name>
    <name type="synonym">Australian sheep blowfly</name>
    <dbReference type="NCBI Taxonomy" id="7375"/>
    <lineage>
        <taxon>Eukaryota</taxon>
        <taxon>Metazoa</taxon>
        <taxon>Ecdysozoa</taxon>
        <taxon>Arthropoda</taxon>
        <taxon>Hexapoda</taxon>
        <taxon>Insecta</taxon>
        <taxon>Pterygota</taxon>
        <taxon>Neoptera</taxon>
        <taxon>Endopterygota</taxon>
        <taxon>Diptera</taxon>
        <taxon>Brachycera</taxon>
        <taxon>Muscomorpha</taxon>
        <taxon>Oestroidea</taxon>
        <taxon>Calliphoridae</taxon>
        <taxon>Luciliinae</taxon>
        <taxon>Lucilia</taxon>
    </lineage>
</organism>
<gene>
    <name evidence="1" type="ORF">FF38_13287</name>
</gene>
<evidence type="ECO:0000313" key="1">
    <source>
        <dbReference type="EMBL" id="KNC27282.1"/>
    </source>
</evidence>
<sequence>MCTEIYQLMQQRPVHILRISMPVFVDFVFVDSKKDDSIEIEDLLYQFSGAIAIFTAGNEMVLHLFFVRSCLWRHVLNVRSLKIHLCRLSATSNGTFPRLPLESSLSVFAY</sequence>
<evidence type="ECO:0000313" key="2">
    <source>
        <dbReference type="Proteomes" id="UP000037069"/>
    </source>
</evidence>
<dbReference type="EMBL" id="JRES01000914">
    <property type="protein sequence ID" value="KNC27282.1"/>
    <property type="molecule type" value="Genomic_DNA"/>
</dbReference>
<name>A0A0L0C4W1_LUCCU</name>
<proteinExistence type="predicted"/>
<dbReference type="AlphaFoldDB" id="A0A0L0C4W1"/>
<comment type="caution">
    <text evidence="1">The sequence shown here is derived from an EMBL/GenBank/DDBJ whole genome shotgun (WGS) entry which is preliminary data.</text>
</comment>
<reference evidence="1 2" key="1">
    <citation type="journal article" date="2015" name="Nat. Commun.">
        <title>Lucilia cuprina genome unlocks parasitic fly biology to underpin future interventions.</title>
        <authorList>
            <person name="Anstead C.A."/>
            <person name="Korhonen P.K."/>
            <person name="Young N.D."/>
            <person name="Hall R.S."/>
            <person name="Jex A.R."/>
            <person name="Murali S.C."/>
            <person name="Hughes D.S."/>
            <person name="Lee S.F."/>
            <person name="Perry T."/>
            <person name="Stroehlein A.J."/>
            <person name="Ansell B.R."/>
            <person name="Breugelmans B."/>
            <person name="Hofmann A."/>
            <person name="Qu J."/>
            <person name="Dugan S."/>
            <person name="Lee S.L."/>
            <person name="Chao H."/>
            <person name="Dinh H."/>
            <person name="Han Y."/>
            <person name="Doddapaneni H.V."/>
            <person name="Worley K.C."/>
            <person name="Muzny D.M."/>
            <person name="Ioannidis P."/>
            <person name="Waterhouse R.M."/>
            <person name="Zdobnov E.M."/>
            <person name="James P.J."/>
            <person name="Bagnall N.H."/>
            <person name="Kotze A.C."/>
            <person name="Gibbs R.A."/>
            <person name="Richards S."/>
            <person name="Batterham P."/>
            <person name="Gasser R.B."/>
        </authorList>
    </citation>
    <scope>NUCLEOTIDE SEQUENCE [LARGE SCALE GENOMIC DNA]</scope>
    <source>
        <strain evidence="1 2">LS</strain>
        <tissue evidence="1">Full body</tissue>
    </source>
</reference>
<protein>
    <submittedName>
        <fullName evidence="1">Uncharacterized protein</fullName>
    </submittedName>
</protein>